<gene>
    <name evidence="6" type="ORF">SAMN02745129_3993</name>
</gene>
<dbReference type="SMART" id="SM00267">
    <property type="entry name" value="GGDEF"/>
    <property type="match status" value="1"/>
</dbReference>
<dbReference type="InterPro" id="IPR011110">
    <property type="entry name" value="Reg_prop"/>
</dbReference>
<proteinExistence type="predicted"/>
<dbReference type="EMBL" id="FQXG01000007">
    <property type="protein sequence ID" value="SHI08810.1"/>
    <property type="molecule type" value="Genomic_DNA"/>
</dbReference>
<dbReference type="SUPFAM" id="SSF55785">
    <property type="entry name" value="PYP-like sensor domain (PAS domain)"/>
    <property type="match status" value="2"/>
</dbReference>
<dbReference type="Pfam" id="PF13426">
    <property type="entry name" value="PAS_9"/>
    <property type="match status" value="1"/>
</dbReference>
<dbReference type="PROSITE" id="PS50883">
    <property type="entry name" value="EAL"/>
    <property type="match status" value="1"/>
</dbReference>
<dbReference type="InterPro" id="IPR000700">
    <property type="entry name" value="PAS-assoc_C"/>
</dbReference>
<evidence type="ECO:0000259" key="4">
    <source>
        <dbReference type="PROSITE" id="PS50883"/>
    </source>
</evidence>
<evidence type="ECO:0000259" key="2">
    <source>
        <dbReference type="PROSITE" id="PS50112"/>
    </source>
</evidence>
<dbReference type="InterPro" id="IPR000014">
    <property type="entry name" value="PAS"/>
</dbReference>
<dbReference type="InterPro" id="IPR001633">
    <property type="entry name" value="EAL_dom"/>
</dbReference>
<dbReference type="InterPro" id="IPR029787">
    <property type="entry name" value="Nucleotide_cyclase"/>
</dbReference>
<dbReference type="Gene3D" id="3.30.70.270">
    <property type="match status" value="1"/>
</dbReference>
<dbReference type="InterPro" id="IPR013783">
    <property type="entry name" value="Ig-like_fold"/>
</dbReference>
<dbReference type="InterPro" id="IPR043128">
    <property type="entry name" value="Rev_trsase/Diguanyl_cyclase"/>
</dbReference>
<dbReference type="SMART" id="SM00086">
    <property type="entry name" value="PAC"/>
    <property type="match status" value="2"/>
</dbReference>
<dbReference type="STRING" id="299255.SAMN02745129_3993"/>
<dbReference type="NCBIfam" id="TIGR00254">
    <property type="entry name" value="GGDEF"/>
    <property type="match status" value="1"/>
</dbReference>
<dbReference type="PANTHER" id="PTHR44757:SF2">
    <property type="entry name" value="BIOFILM ARCHITECTURE MAINTENANCE PROTEIN MBAA"/>
    <property type="match status" value="1"/>
</dbReference>
<dbReference type="Pfam" id="PF07495">
    <property type="entry name" value="Y_Y_Y"/>
    <property type="match status" value="1"/>
</dbReference>
<evidence type="ECO:0000259" key="3">
    <source>
        <dbReference type="PROSITE" id="PS50113"/>
    </source>
</evidence>
<dbReference type="Gene3D" id="2.60.40.10">
    <property type="entry name" value="Immunoglobulins"/>
    <property type="match status" value="1"/>
</dbReference>
<dbReference type="Pfam" id="PF00563">
    <property type="entry name" value="EAL"/>
    <property type="match status" value="1"/>
</dbReference>
<keyword evidence="1" id="KW-0732">Signal</keyword>
<dbReference type="CDD" id="cd00130">
    <property type="entry name" value="PAS"/>
    <property type="match status" value="1"/>
</dbReference>
<sequence>MRRWIATFLLFLSCVAHAGSDSLTRVYNFQQYGVTDGKALSEGTITSIARDKTGFVWIGTISGLNRFDGNEFKHYDTSKADRYNLNEDFISDLIVDKSGVLWVATKKNVYKYLQHLDSFEPILDGVQQINNAVSSANGIYVSTSNNVLFFPFDGKVQKYNIPEDKAQVDYLLLSTKKDSEVYASFFDGDAFTVDNDGNFRKIDWLPKERVTSFSSAENLGYVIGTPSGVYLANQHTKSYIRINGTPQVSSVIYSELDSSFFLASESGIFSLPIKEGYDANSLKVKKISDKPASILKVDDEGNLWAGTYGHGIARLSNKREYLQTYKVDKSSNLNNQVWAIAEHNGSIWVGNNSSIVHELSADMKLLSSLDTGINGPKSLASVDDALLVGGQGGLRSIRQGYVSDLVLDLTVTSLSKFRGQVLVGSLSEGAFGFDASSNTFLPPIIDDINEPILASQMMEKITFIATQSGLYAYKSDELGRWQRHGKLLDGTIVTTLVSIEGALVVGTVNKGLYKVDTESLETEKLLTNLSDSLSIYSAKSLDGSIYLATNNGIIVVGGSDLNLIEMFSVSDGSQKDFNGMAAGVGKGHVYFGGAEGITRVRSSNFRNKHNDLNPIITSIKVFNSEYLNDDGVPVSPSSVESITLKYSDYPFSFGFSSLNMESSETLSYEYRLSGFSEEWIPVENKFRYATFTNIPAGNYRFEVRVNSVLTSNSGSYTYLDVNITPPWWLSAFAKTLYSLLALSVVLLWYKELQRRKQVQQRIAQSEERLKLSLWGSGDEMWDWDIEAGKIYRSNMWGALDFAAGQKGQTEEQRNIHPDDVSRVNRLLMQHFKGESDHFEATYRVKGNRDNWVWILDRAKIVERDANDKPTRMTGTIKDINQIKESEERLSLFARALTNISEGMFILDENLTFIELNKACVSITGQSRESFIGNPLNFPEYPASYTHDIVSILNNQGRWSGEVDYRHSSGKIIKLELTLDRLDELDSRECFYVGVFSDITHRKVAESELRRLTNNDMLTGLPNRSYLHVSIDKLLRLEVPFCLILFDLDNFKRVNDSLGHEAGDTLLCNIANRLAARLPHEATLHRIGGDEFAVVYEGRQALSMSTNLSRALLESFEQPFTVKDQELLIDSSVGIANYPEDDQDRQALIRKAELAMYHAKSQGGQRYQFYNEGLNKAAISRMNMESLIRQALKENWFEVYYQPKVDTHSEQIIGAEALVRLVHPEKGCISPAQFIPLAEESSLIIEIGEVVLRQACFAAQTWREAGLFNGRIAVNLSSKQFMLPDLGPRIASILNVTQLPAKHLELELTEGTVIQNPDEAIQTMGELQKLGISLALDDFGTGYSSLSYLRQYPLDTLKIDKSFIDDLNRTRSGKMMVSSIVTIAKNLDLHVVAEGVEEKEQAKTLSELRCDCIQGYLYSKPLPEAEFERLLLREQGAIKPLRQKTV</sequence>
<dbReference type="SUPFAM" id="SSF141868">
    <property type="entry name" value="EAL domain-like"/>
    <property type="match status" value="1"/>
</dbReference>
<dbReference type="InterPro" id="IPR001610">
    <property type="entry name" value="PAC"/>
</dbReference>
<dbReference type="InterPro" id="IPR015943">
    <property type="entry name" value="WD40/YVTN_repeat-like_dom_sf"/>
</dbReference>
<dbReference type="NCBIfam" id="TIGR00229">
    <property type="entry name" value="sensory_box"/>
    <property type="match status" value="1"/>
</dbReference>
<feature type="chain" id="PRO_5009915211" evidence="1">
    <location>
        <begin position="19"/>
        <end position="1445"/>
    </location>
</feature>
<reference evidence="7" key="1">
    <citation type="submission" date="2016-11" db="EMBL/GenBank/DDBJ databases">
        <authorList>
            <person name="Varghese N."/>
            <person name="Submissions S."/>
        </authorList>
    </citation>
    <scope>NUCLEOTIDE SEQUENCE [LARGE SCALE GENOMIC DNA]</scope>
    <source>
        <strain evidence="7">DSM 16917</strain>
    </source>
</reference>
<dbReference type="OrthoDB" id="9804951at2"/>
<dbReference type="InterPro" id="IPR000160">
    <property type="entry name" value="GGDEF_dom"/>
</dbReference>
<dbReference type="RefSeq" id="WP_067664511.1">
    <property type="nucleotide sequence ID" value="NZ_FQXG01000007.1"/>
</dbReference>
<feature type="signal peptide" evidence="1">
    <location>
        <begin position="1"/>
        <end position="18"/>
    </location>
</feature>
<dbReference type="Gene3D" id="3.30.450.20">
    <property type="entry name" value="PAS domain"/>
    <property type="match status" value="2"/>
</dbReference>
<feature type="domain" description="PAS" evidence="2">
    <location>
        <begin position="888"/>
        <end position="933"/>
    </location>
</feature>
<dbReference type="InterPro" id="IPR011047">
    <property type="entry name" value="Quinoprotein_ADH-like_sf"/>
</dbReference>
<keyword evidence="7" id="KW-1185">Reference proteome</keyword>
<dbReference type="Pfam" id="PF08447">
    <property type="entry name" value="PAS_3"/>
    <property type="match status" value="1"/>
</dbReference>
<dbReference type="SMART" id="SM00091">
    <property type="entry name" value="PAS"/>
    <property type="match status" value="1"/>
</dbReference>
<name>A0A1M5Y9Q2_9GAMM</name>
<dbReference type="SMART" id="SM00052">
    <property type="entry name" value="EAL"/>
    <property type="match status" value="1"/>
</dbReference>
<accession>A0A1M5Y9Q2</accession>
<dbReference type="Pfam" id="PF00990">
    <property type="entry name" value="GGDEF"/>
    <property type="match status" value="1"/>
</dbReference>
<feature type="domain" description="PAC" evidence="3">
    <location>
        <begin position="958"/>
        <end position="1010"/>
    </location>
</feature>
<dbReference type="InterPro" id="IPR035965">
    <property type="entry name" value="PAS-like_dom_sf"/>
</dbReference>
<dbReference type="Pfam" id="PF07494">
    <property type="entry name" value="Reg_prop"/>
    <property type="match status" value="1"/>
</dbReference>
<dbReference type="PANTHER" id="PTHR44757">
    <property type="entry name" value="DIGUANYLATE CYCLASE DGCP"/>
    <property type="match status" value="1"/>
</dbReference>
<dbReference type="CDD" id="cd01949">
    <property type="entry name" value="GGDEF"/>
    <property type="match status" value="1"/>
</dbReference>
<dbReference type="PROSITE" id="PS50887">
    <property type="entry name" value="GGDEF"/>
    <property type="match status" value="1"/>
</dbReference>
<dbReference type="Gene3D" id="3.20.20.450">
    <property type="entry name" value="EAL domain"/>
    <property type="match status" value="1"/>
</dbReference>
<organism evidence="6 7">
    <name type="scientific">Ferrimonas marina</name>
    <dbReference type="NCBI Taxonomy" id="299255"/>
    <lineage>
        <taxon>Bacteria</taxon>
        <taxon>Pseudomonadati</taxon>
        <taxon>Pseudomonadota</taxon>
        <taxon>Gammaproteobacteria</taxon>
        <taxon>Alteromonadales</taxon>
        <taxon>Ferrimonadaceae</taxon>
        <taxon>Ferrimonas</taxon>
    </lineage>
</organism>
<protein>
    <submittedName>
        <fullName evidence="6">PAS domain S-box-containing protein/diguanylate cyclase (GGDEF) domain-containing protein</fullName>
    </submittedName>
</protein>
<dbReference type="SUPFAM" id="SSF63829">
    <property type="entry name" value="Calcium-dependent phosphotriesterase"/>
    <property type="match status" value="1"/>
</dbReference>
<dbReference type="Proteomes" id="UP000184268">
    <property type="component" value="Unassembled WGS sequence"/>
</dbReference>
<feature type="domain" description="EAL" evidence="4">
    <location>
        <begin position="1180"/>
        <end position="1434"/>
    </location>
</feature>
<evidence type="ECO:0000256" key="1">
    <source>
        <dbReference type="SAM" id="SignalP"/>
    </source>
</evidence>
<dbReference type="Gene3D" id="2.130.10.10">
    <property type="entry name" value="YVTN repeat-like/Quinoprotein amine dehydrogenase"/>
    <property type="match status" value="3"/>
</dbReference>
<dbReference type="InterPro" id="IPR052155">
    <property type="entry name" value="Biofilm_reg_signaling"/>
</dbReference>
<dbReference type="PROSITE" id="PS50112">
    <property type="entry name" value="PAS"/>
    <property type="match status" value="1"/>
</dbReference>
<dbReference type="InterPro" id="IPR011123">
    <property type="entry name" value="Y_Y_Y"/>
</dbReference>
<evidence type="ECO:0000259" key="5">
    <source>
        <dbReference type="PROSITE" id="PS50887"/>
    </source>
</evidence>
<dbReference type="CDD" id="cd01948">
    <property type="entry name" value="EAL"/>
    <property type="match status" value="1"/>
</dbReference>
<feature type="domain" description="GGDEF" evidence="5">
    <location>
        <begin position="1038"/>
        <end position="1171"/>
    </location>
</feature>
<evidence type="ECO:0000313" key="6">
    <source>
        <dbReference type="EMBL" id="SHI08810.1"/>
    </source>
</evidence>
<dbReference type="PROSITE" id="PS50113">
    <property type="entry name" value="PAC"/>
    <property type="match status" value="1"/>
</dbReference>
<dbReference type="SUPFAM" id="SSF55073">
    <property type="entry name" value="Nucleotide cyclase"/>
    <property type="match status" value="1"/>
</dbReference>
<dbReference type="InterPro" id="IPR035919">
    <property type="entry name" value="EAL_sf"/>
</dbReference>
<dbReference type="SUPFAM" id="SSF50998">
    <property type="entry name" value="Quinoprotein alcohol dehydrogenase-like"/>
    <property type="match status" value="1"/>
</dbReference>
<evidence type="ECO:0000313" key="7">
    <source>
        <dbReference type="Proteomes" id="UP000184268"/>
    </source>
</evidence>
<dbReference type="InterPro" id="IPR013655">
    <property type="entry name" value="PAS_fold_3"/>
</dbReference>